<feature type="region of interest" description="Disordered" evidence="1">
    <location>
        <begin position="644"/>
        <end position="665"/>
    </location>
</feature>
<dbReference type="HOGENOM" id="CLU_350529_0_0_1"/>
<dbReference type="AlphaFoldDB" id="F4NXA2"/>
<evidence type="ECO:0000313" key="3">
    <source>
        <dbReference type="Proteomes" id="UP000007241"/>
    </source>
</evidence>
<dbReference type="PROSITE" id="PS51257">
    <property type="entry name" value="PROKAR_LIPOPROTEIN"/>
    <property type="match status" value="1"/>
</dbReference>
<feature type="region of interest" description="Disordered" evidence="1">
    <location>
        <begin position="268"/>
        <end position="290"/>
    </location>
</feature>
<proteinExistence type="predicted"/>
<gene>
    <name evidence="2" type="ORF">BATDEDRAFT_34356</name>
</gene>
<protein>
    <submittedName>
        <fullName evidence="2">Uncharacterized protein</fullName>
    </submittedName>
</protein>
<feature type="region of interest" description="Disordered" evidence="1">
    <location>
        <begin position="402"/>
        <end position="429"/>
    </location>
</feature>
<accession>F4NXA2</accession>
<dbReference type="RefSeq" id="XP_006676770.1">
    <property type="nucleotide sequence ID" value="XM_006676707.1"/>
</dbReference>
<sequence length="803" mass="86981">MEIFTARVLAATTNTVPLFQACQGEPEQENNEPILREGIVSQRSGHLGIISRRFLMVCHATTLTHIAHIQTRILSRYQISLGAGTTFVGNDSHNINNGANSASGGSGGGEVNHKEATVDHAIPAAVARTNIGMHVLAQVTHAVLLGKPFLVNMSADLPQTTLHALPQFIMLDADVALVSEEDLGTACLFELLVAPPASTERLRFQADRSTEYLAWASLLFKIVQPARSLLPIDHQMQVCLVNDAEDSAAARRRLAKFKSVAVAASQTLKQRHSQNSYTPSSPISPARSTSIDSARFTLKSPSQSPPAAVTTAVKSAVVSDVGNNPNLPSSPTSHVSSLVSSTVISSAISGNAPAADMQYAWRRPLAMTEGQSQTGQTHERRLQQQPTIKLPQLHHLSKSLLQQESADQPSAQNRHHSRISHPQYPLNAPRHLTSSQLAASNIKPSMSLEELSIIHEVDTVSTSTSTHGMSVVTNSIIDDMHPEMVAAPTIATISNPNTITKTTVITTKQESPTLALYSDYIDKGYEHNSDVRAIPNSSTVYQTTHTSSSTSQVPLRVLSNLSSAPVQKSLSNTDVIQPNHVDSIEASVSMASMSLESRNSTDQLGGNYTVYPGRHQKEVVSQLSDNALDDTDSDDDAVLGLAYRTPTPPNNYSRRHSAPLSPQISPAPVLKRTRWPPLGIPIRLFQKIKYRSRHAQDIPEVHVEDGGALSSTTASPSFSSGPMFPRFNRTNQAHENGVGIHRPGASALPEHAPIPLLPVDPWYLKPKVQDDDAVSHISDNMMVWCKESAKWKKVHKDTPAIGR</sequence>
<feature type="compositionally biased region" description="Polar residues" evidence="1">
    <location>
        <begin position="403"/>
        <end position="412"/>
    </location>
</feature>
<evidence type="ECO:0000313" key="2">
    <source>
        <dbReference type="EMBL" id="EGF82639.1"/>
    </source>
</evidence>
<name>F4NXA2_BATDJ</name>
<keyword evidence="3" id="KW-1185">Reference proteome</keyword>
<dbReference type="GeneID" id="18240409"/>
<evidence type="ECO:0000256" key="1">
    <source>
        <dbReference type="SAM" id="MobiDB-lite"/>
    </source>
</evidence>
<dbReference type="Proteomes" id="UP000007241">
    <property type="component" value="Unassembled WGS sequence"/>
</dbReference>
<dbReference type="EMBL" id="GL882880">
    <property type="protein sequence ID" value="EGF82639.1"/>
    <property type="molecule type" value="Genomic_DNA"/>
</dbReference>
<dbReference type="InParanoid" id="F4NXA2"/>
<reference evidence="2 3" key="1">
    <citation type="submission" date="2009-12" db="EMBL/GenBank/DDBJ databases">
        <title>The draft genome of Batrachochytrium dendrobatidis.</title>
        <authorList>
            <consortium name="US DOE Joint Genome Institute (JGI-PGF)"/>
            <person name="Kuo A."/>
            <person name="Salamov A."/>
            <person name="Schmutz J."/>
            <person name="Lucas S."/>
            <person name="Pitluck S."/>
            <person name="Rosenblum E."/>
            <person name="Stajich J."/>
            <person name="Eisen M."/>
            <person name="Grigoriev I.V."/>
        </authorList>
    </citation>
    <scope>NUCLEOTIDE SEQUENCE [LARGE SCALE GENOMIC DNA]</scope>
    <source>
        <strain evidence="3">JAM81 / FGSC 10211</strain>
    </source>
</reference>
<organism evidence="2 3">
    <name type="scientific">Batrachochytrium dendrobatidis (strain JAM81 / FGSC 10211)</name>
    <name type="common">Frog chytrid fungus</name>
    <dbReference type="NCBI Taxonomy" id="684364"/>
    <lineage>
        <taxon>Eukaryota</taxon>
        <taxon>Fungi</taxon>
        <taxon>Fungi incertae sedis</taxon>
        <taxon>Chytridiomycota</taxon>
        <taxon>Chytridiomycota incertae sedis</taxon>
        <taxon>Chytridiomycetes</taxon>
        <taxon>Rhizophydiales</taxon>
        <taxon>Rhizophydiales incertae sedis</taxon>
        <taxon>Batrachochytrium</taxon>
    </lineage>
</organism>
<dbReference type="OrthoDB" id="10614052at2759"/>